<evidence type="ECO:0000256" key="3">
    <source>
        <dbReference type="ARBA" id="ARBA00022741"/>
    </source>
</evidence>
<dbReference type="EMBL" id="CAEY01002017">
    <property type="status" value="NOT_ANNOTATED_CDS"/>
    <property type="molecule type" value="Genomic_DNA"/>
</dbReference>
<dbReference type="InterPro" id="IPR057927">
    <property type="entry name" value="RAD24-like_helical"/>
</dbReference>
<keyword evidence="3" id="KW-0547">Nucleotide-binding</keyword>
<dbReference type="EnsemblMetazoa" id="tetur09g03260.1">
    <property type="protein sequence ID" value="tetur09g03260.1"/>
    <property type="gene ID" value="tetur09g03260"/>
</dbReference>
<comment type="subcellular location">
    <subcellularLocation>
        <location evidence="1">Nucleus</location>
    </subcellularLocation>
</comment>
<dbReference type="GO" id="GO:0005634">
    <property type="term" value="C:nucleus"/>
    <property type="evidence" value="ECO:0007669"/>
    <property type="project" value="UniProtKB-SubCell"/>
</dbReference>
<dbReference type="InterPro" id="IPR027417">
    <property type="entry name" value="P-loop_NTPase"/>
</dbReference>
<name>T1KDK6_TETUR</name>
<organism evidence="9 10">
    <name type="scientific">Tetranychus urticae</name>
    <name type="common">Two-spotted spider mite</name>
    <dbReference type="NCBI Taxonomy" id="32264"/>
    <lineage>
        <taxon>Eukaryota</taxon>
        <taxon>Metazoa</taxon>
        <taxon>Ecdysozoa</taxon>
        <taxon>Arthropoda</taxon>
        <taxon>Chelicerata</taxon>
        <taxon>Arachnida</taxon>
        <taxon>Acari</taxon>
        <taxon>Acariformes</taxon>
        <taxon>Trombidiformes</taxon>
        <taxon>Prostigmata</taxon>
        <taxon>Eleutherengona</taxon>
        <taxon>Raphignathae</taxon>
        <taxon>Tetranychoidea</taxon>
        <taxon>Tetranychidae</taxon>
        <taxon>Tetranychus</taxon>
    </lineage>
</organism>
<dbReference type="GO" id="GO:0033314">
    <property type="term" value="P:mitotic DNA replication checkpoint signaling"/>
    <property type="evidence" value="ECO:0007669"/>
    <property type="project" value="TreeGrafter"/>
</dbReference>
<evidence type="ECO:0000256" key="2">
    <source>
        <dbReference type="ARBA" id="ARBA00006168"/>
    </source>
</evidence>
<dbReference type="SUPFAM" id="SSF52540">
    <property type="entry name" value="P-loop containing nucleoside triphosphate hydrolases"/>
    <property type="match status" value="1"/>
</dbReference>
<feature type="domain" description="Checkpoint protein RAD24-like helical bundle" evidence="8">
    <location>
        <begin position="341"/>
        <end position="440"/>
    </location>
</feature>
<evidence type="ECO:0000256" key="1">
    <source>
        <dbReference type="ARBA" id="ARBA00004123"/>
    </source>
</evidence>
<accession>T1KDK6</accession>
<keyword evidence="7" id="KW-0131">Cell cycle</keyword>
<keyword evidence="4" id="KW-0227">DNA damage</keyword>
<evidence type="ECO:0000256" key="6">
    <source>
        <dbReference type="ARBA" id="ARBA00023242"/>
    </source>
</evidence>
<keyword evidence="10" id="KW-1185">Reference proteome</keyword>
<dbReference type="eggNOG" id="KOG1970">
    <property type="taxonomic scope" value="Eukaryota"/>
</dbReference>
<dbReference type="AlphaFoldDB" id="T1KDK6"/>
<sequence length="596" mass="68258">MEPPPSNSRKGFLDKFAGAFTCHSMSLKKDKKRPMVDGSPPESELCPTGFKKIMFDNQKGLPFVDILKPTSRSDLLVHPKKISEVDCWLTSIFGTRSSNPKLFLIVSGPSGSGKMTTLQLLARERGIKTIEFSEVSYVKEIFSVEDEKSYSYGEHLNNRSQSENVRNFLIQANVKSIVDKSPKNKKLLVFKDLPFTLVKEPEKYHKLWTWYYEKFSADGVPVVFILSNDPSREQIKIFSSQLRSRLNVVEIQFNPFVKTRIVKWLTDKLEKKVSKPDIEAIVDEGKGDFRNILNCFELKCSSSLAKQRSFTNFKRGAKKLKTDDNLSKDPGSSAIWGRDVSLELYHFLGKILFSKRHYDKPVQRTLPDELLKFERHPLVEDPFQLVETHDISSNTLNLFLHQNYLNHSENLESAANSIEWLSQSDCLRDDVYDGNSPLESYQKALSGAGLMFNLSPNGPVKVKYLDTRKAKDTHSKPSLISSNRPWHINQEKIKETKSTLKACINEKSKSLNYQDFILDFLPYASVMNISMKRFTGDLLKISCFPNISYGGFNKTHEPFVMRPSTVQLRCETSDIPINERDESDDEKLYFIEDVSD</sequence>
<evidence type="ECO:0000313" key="9">
    <source>
        <dbReference type="EnsemblMetazoa" id="tetur09g03260.1"/>
    </source>
</evidence>
<evidence type="ECO:0000256" key="5">
    <source>
        <dbReference type="ARBA" id="ARBA00022840"/>
    </source>
</evidence>
<dbReference type="Pfam" id="PF25812">
    <property type="entry name" value="RAD24_helical"/>
    <property type="match status" value="1"/>
</dbReference>
<dbReference type="KEGG" id="tut:107363230"/>
<comment type="similarity">
    <text evidence="2">Belongs to the rad17/RAD24 family.</text>
</comment>
<dbReference type="Pfam" id="PF03215">
    <property type="entry name" value="Rad17"/>
    <property type="match status" value="1"/>
</dbReference>
<evidence type="ECO:0000256" key="4">
    <source>
        <dbReference type="ARBA" id="ARBA00022763"/>
    </source>
</evidence>
<dbReference type="Proteomes" id="UP000015104">
    <property type="component" value="Unassembled WGS sequence"/>
</dbReference>
<evidence type="ECO:0000256" key="7">
    <source>
        <dbReference type="ARBA" id="ARBA00023306"/>
    </source>
</evidence>
<dbReference type="OrthoDB" id="6511077at2759"/>
<protein>
    <recommendedName>
        <fullName evidence="8">Checkpoint protein RAD24-like helical bundle domain-containing protein</fullName>
    </recommendedName>
</protein>
<dbReference type="GO" id="GO:0003689">
    <property type="term" value="F:DNA clamp loader activity"/>
    <property type="evidence" value="ECO:0007669"/>
    <property type="project" value="TreeGrafter"/>
</dbReference>
<dbReference type="STRING" id="32264.T1KDK6"/>
<reference evidence="10" key="1">
    <citation type="submission" date="2011-08" db="EMBL/GenBank/DDBJ databases">
        <authorList>
            <person name="Rombauts S."/>
        </authorList>
    </citation>
    <scope>NUCLEOTIDE SEQUENCE</scope>
    <source>
        <strain evidence="10">London</strain>
    </source>
</reference>
<dbReference type="Gene3D" id="3.40.50.300">
    <property type="entry name" value="P-loop containing nucleotide triphosphate hydrolases"/>
    <property type="match status" value="1"/>
</dbReference>
<dbReference type="OMA" id="YNCLKMA"/>
<keyword evidence="5" id="KW-0067">ATP-binding</keyword>
<keyword evidence="6" id="KW-0539">Nucleus</keyword>
<dbReference type="GO" id="GO:0005524">
    <property type="term" value="F:ATP binding"/>
    <property type="evidence" value="ECO:0007669"/>
    <property type="project" value="UniProtKB-KW"/>
</dbReference>
<evidence type="ECO:0000313" key="10">
    <source>
        <dbReference type="Proteomes" id="UP000015104"/>
    </source>
</evidence>
<proteinExistence type="inferred from homology"/>
<gene>
    <name evidence="9" type="primary">107363230</name>
</gene>
<dbReference type="PANTHER" id="PTHR12172">
    <property type="entry name" value="CELL CYCLE CHECKPOINT PROTEIN RAD17"/>
    <property type="match status" value="1"/>
</dbReference>
<dbReference type="PANTHER" id="PTHR12172:SF0">
    <property type="entry name" value="CELL CYCLE CHECKPOINT PROTEIN RAD17"/>
    <property type="match status" value="1"/>
</dbReference>
<reference evidence="9" key="2">
    <citation type="submission" date="2015-06" db="UniProtKB">
        <authorList>
            <consortium name="EnsemblMetazoa"/>
        </authorList>
    </citation>
    <scope>IDENTIFICATION</scope>
</reference>
<evidence type="ECO:0000259" key="8">
    <source>
        <dbReference type="Pfam" id="PF25812"/>
    </source>
</evidence>
<dbReference type="GO" id="GO:0003682">
    <property type="term" value="F:chromatin binding"/>
    <property type="evidence" value="ECO:0007669"/>
    <property type="project" value="TreeGrafter"/>
</dbReference>
<dbReference type="HOGENOM" id="CLU_458092_0_0_1"/>
<dbReference type="InterPro" id="IPR004582">
    <property type="entry name" value="Checkpoint_prot_Rad17_Rad24"/>
</dbReference>
<dbReference type="GO" id="GO:0000077">
    <property type="term" value="P:DNA damage checkpoint signaling"/>
    <property type="evidence" value="ECO:0007669"/>
    <property type="project" value="TreeGrafter"/>
</dbReference>
<dbReference type="GO" id="GO:0006281">
    <property type="term" value="P:DNA repair"/>
    <property type="evidence" value="ECO:0007669"/>
    <property type="project" value="InterPro"/>
</dbReference>